<evidence type="ECO:0000313" key="2">
    <source>
        <dbReference type="EMBL" id="ODM93976.1"/>
    </source>
</evidence>
<dbReference type="InterPro" id="IPR036047">
    <property type="entry name" value="F-box-like_dom_sf"/>
</dbReference>
<feature type="domain" description="F-box" evidence="1">
    <location>
        <begin position="32"/>
        <end position="73"/>
    </location>
</feature>
<protein>
    <recommendedName>
        <fullName evidence="1">F-box domain-containing protein</fullName>
    </recommendedName>
</protein>
<accession>A0A1D2MLQ4</accession>
<dbReference type="SUPFAM" id="SSF52047">
    <property type="entry name" value="RNI-like"/>
    <property type="match status" value="1"/>
</dbReference>
<dbReference type="SUPFAM" id="SSF81383">
    <property type="entry name" value="F-box domain"/>
    <property type="match status" value="1"/>
</dbReference>
<evidence type="ECO:0000313" key="3">
    <source>
        <dbReference type="Proteomes" id="UP000094527"/>
    </source>
</evidence>
<dbReference type="SMART" id="SM00256">
    <property type="entry name" value="FBOX"/>
    <property type="match status" value="1"/>
</dbReference>
<dbReference type="InterPro" id="IPR032675">
    <property type="entry name" value="LRR_dom_sf"/>
</dbReference>
<dbReference type="CDD" id="cd09917">
    <property type="entry name" value="F-box_SF"/>
    <property type="match status" value="1"/>
</dbReference>
<dbReference type="EMBL" id="LJIJ01000878">
    <property type="protein sequence ID" value="ODM93976.1"/>
    <property type="molecule type" value="Genomic_DNA"/>
</dbReference>
<evidence type="ECO:0000259" key="1">
    <source>
        <dbReference type="SMART" id="SM00256"/>
    </source>
</evidence>
<reference evidence="2 3" key="1">
    <citation type="journal article" date="2016" name="Genome Biol. Evol.">
        <title>Gene Family Evolution Reflects Adaptation to Soil Environmental Stressors in the Genome of the Collembolan Orchesella cincta.</title>
        <authorList>
            <person name="Faddeeva-Vakhrusheva A."/>
            <person name="Derks M.F."/>
            <person name="Anvar S.Y."/>
            <person name="Agamennone V."/>
            <person name="Suring W."/>
            <person name="Smit S."/>
            <person name="van Straalen N.M."/>
            <person name="Roelofs D."/>
        </authorList>
    </citation>
    <scope>NUCLEOTIDE SEQUENCE [LARGE SCALE GENOMIC DNA]</scope>
    <source>
        <tissue evidence="2">Mixed pool</tissue>
    </source>
</reference>
<dbReference type="Pfam" id="PF12937">
    <property type="entry name" value="F-box-like"/>
    <property type="match status" value="1"/>
</dbReference>
<dbReference type="AlphaFoldDB" id="A0A1D2MLQ4"/>
<comment type="caution">
    <text evidence="2">The sequence shown here is derived from an EMBL/GenBank/DDBJ whole genome shotgun (WGS) entry which is preliminary data.</text>
</comment>
<name>A0A1D2MLQ4_ORCCI</name>
<gene>
    <name evidence="2" type="ORF">Ocin01_12706</name>
</gene>
<dbReference type="Proteomes" id="UP000094527">
    <property type="component" value="Unassembled WGS sequence"/>
</dbReference>
<keyword evidence="3" id="KW-1185">Reference proteome</keyword>
<dbReference type="Gene3D" id="3.80.10.10">
    <property type="entry name" value="Ribonuclease Inhibitor"/>
    <property type="match status" value="1"/>
</dbReference>
<sequence>MRRSQRLKDMAARRTVPEPGVTSAVPGEWNYLPPEVMQEKVLKKLNARNDLLKCRQVCSAWKVVVDKTLEKEALSLWTEWFSFDGRLQTQPPHIPKMDLLPTTRSFTWNHSSLPSTRNLRLGSPFPTNSMKITMHRNATAFEKREAMVKQLSVNYGQYLTSFVLSKFRVDFKFLSGILGPLINLKALTLQKVAPMHELVPLKNRCMSLRKGSLGHRKLPPLPNLAYLKIFDCVKRVSDLFIYSYSEQLVHLEAGLWSKPCCRPVKFTNLKRLKLSADFHTQMRIFPEVEPSLFPSLEYYSEIHLNQPYGWDELLRAIENLPKTLLHLNLHLLNSDIDKFSSKEFKPESLTSIFPLLKTLAIPFPRNTGQAERIRRWLLAKFPNLETVHLLNYTYEKWFSSVDHSHRFCVDVNREVIHQLITSAGFWTECKKLKKIILHMECQPMSFLELVRD</sequence>
<dbReference type="Gene3D" id="1.20.1280.50">
    <property type="match status" value="1"/>
</dbReference>
<dbReference type="InterPro" id="IPR001810">
    <property type="entry name" value="F-box_dom"/>
</dbReference>
<proteinExistence type="predicted"/>
<organism evidence="2 3">
    <name type="scientific">Orchesella cincta</name>
    <name type="common">Springtail</name>
    <name type="synonym">Podura cincta</name>
    <dbReference type="NCBI Taxonomy" id="48709"/>
    <lineage>
        <taxon>Eukaryota</taxon>
        <taxon>Metazoa</taxon>
        <taxon>Ecdysozoa</taxon>
        <taxon>Arthropoda</taxon>
        <taxon>Hexapoda</taxon>
        <taxon>Collembola</taxon>
        <taxon>Entomobryomorpha</taxon>
        <taxon>Entomobryoidea</taxon>
        <taxon>Orchesellidae</taxon>
        <taxon>Orchesellinae</taxon>
        <taxon>Orchesella</taxon>
    </lineage>
</organism>